<keyword evidence="4" id="KW-1185">Reference proteome</keyword>
<feature type="coiled-coil region" evidence="1">
    <location>
        <begin position="231"/>
        <end position="356"/>
    </location>
</feature>
<gene>
    <name evidence="3" type="ORF">IPOD504_LOCUS11531</name>
</gene>
<dbReference type="Proteomes" id="UP000837857">
    <property type="component" value="Chromosome 28"/>
</dbReference>
<feature type="region of interest" description="Disordered" evidence="2">
    <location>
        <begin position="193"/>
        <end position="227"/>
    </location>
</feature>
<feature type="compositionally biased region" description="Basic and acidic residues" evidence="2">
    <location>
        <begin position="796"/>
        <end position="806"/>
    </location>
</feature>
<feature type="compositionally biased region" description="Basic and acidic residues" evidence="2">
    <location>
        <begin position="574"/>
        <end position="605"/>
    </location>
</feature>
<evidence type="ECO:0000256" key="1">
    <source>
        <dbReference type="SAM" id="Coils"/>
    </source>
</evidence>
<dbReference type="EMBL" id="OW152840">
    <property type="protein sequence ID" value="CAH2061888.1"/>
    <property type="molecule type" value="Genomic_DNA"/>
</dbReference>
<feature type="compositionally biased region" description="Basic and acidic residues" evidence="2">
    <location>
        <begin position="729"/>
        <end position="760"/>
    </location>
</feature>
<feature type="region of interest" description="Disordered" evidence="2">
    <location>
        <begin position="721"/>
        <end position="760"/>
    </location>
</feature>
<reference evidence="3" key="1">
    <citation type="submission" date="2022-03" db="EMBL/GenBank/DDBJ databases">
        <authorList>
            <person name="Martin H S."/>
        </authorList>
    </citation>
    <scope>NUCLEOTIDE SEQUENCE</scope>
</reference>
<keyword evidence="1" id="KW-0175">Coiled coil</keyword>
<dbReference type="Gene3D" id="1.10.287.1490">
    <property type="match status" value="1"/>
</dbReference>
<dbReference type="PANTHER" id="PTHR34343">
    <property type="entry name" value="SEROLOGICALLY DEFINED COLON CANCER ANTIGEN 8"/>
    <property type="match status" value="1"/>
</dbReference>
<feature type="coiled-coil region" evidence="1">
    <location>
        <begin position="383"/>
        <end position="509"/>
    </location>
</feature>
<organism evidence="3 4">
    <name type="scientific">Iphiclides podalirius</name>
    <name type="common">scarce swallowtail</name>
    <dbReference type="NCBI Taxonomy" id="110791"/>
    <lineage>
        <taxon>Eukaryota</taxon>
        <taxon>Metazoa</taxon>
        <taxon>Ecdysozoa</taxon>
        <taxon>Arthropoda</taxon>
        <taxon>Hexapoda</taxon>
        <taxon>Insecta</taxon>
        <taxon>Pterygota</taxon>
        <taxon>Neoptera</taxon>
        <taxon>Endopterygota</taxon>
        <taxon>Lepidoptera</taxon>
        <taxon>Glossata</taxon>
        <taxon>Ditrysia</taxon>
        <taxon>Papilionoidea</taxon>
        <taxon>Papilionidae</taxon>
        <taxon>Papilioninae</taxon>
        <taxon>Iphiclides</taxon>
    </lineage>
</organism>
<dbReference type="Pfam" id="PF15964">
    <property type="entry name" value="CCCAP"/>
    <property type="match status" value="1"/>
</dbReference>
<protein>
    <recommendedName>
        <fullName evidence="5">Serologically defined colon cancer antigen 8</fullName>
    </recommendedName>
</protein>
<feature type="region of interest" description="Disordered" evidence="2">
    <location>
        <begin position="787"/>
        <end position="806"/>
    </location>
</feature>
<evidence type="ECO:0000256" key="2">
    <source>
        <dbReference type="SAM" id="MobiDB-lite"/>
    </source>
</evidence>
<dbReference type="PANTHER" id="PTHR34343:SF1">
    <property type="entry name" value="SEROLOGICALLY DEFINED COLON CANCER ANTIGEN 8"/>
    <property type="match status" value="1"/>
</dbReference>
<evidence type="ECO:0008006" key="5">
    <source>
        <dbReference type="Google" id="ProtNLM"/>
    </source>
</evidence>
<sequence length="806" mass="92093">MTTSYPFFPFRRPSRMNEYGVKRIPDYTELAYKEAVSKLRYFLSGNSAPSIRSYGGSSVKNSEEHDGQLNKKYTSPYIAFNPTTTRPRLTAKYTTLYADSLGNYAPPKVSNASQPAVAPAADLSGGTNPDVINFIQKQEEYIEQLERESQYCRQDELNNLLGKVKEVISENENLHEAQKNKIISRMFSYGAGSETDELDDVGDSTGLDSDKGTPARTRRPRSRTTKLEGPNIVFESRIAELEAQLTQAKIDLKKVQDENNENKRKLASGLVDSTCLDGFKRQIENLQRDKSSLEAHISKLKMNLEQKDGEEGRYKRGSDAVEIQLREERNNLESEIRRLKEDLAKERSKVRELAGEGARRAMQERSSAEQRYNAHFDELQHDLAAQYDNVAKLQLDLDRQRREESDLKRELSMKNANIEELKMELKNKTASLQADLAQAYAEKASLEEELASARLAMERQQRQAKHDTNRLNSEIQSLRQRLDRADADLVHSRRENLRLSEQISSLEKELNMKSLTPISPEKNKKDKELSTMLETMENKHAKTVAELESMIQSQNSLMEKLTGECRLLTDKLDDANRRAQSRGRVDEPIRTQRDRSRSREPEKPRTNRHRSGKESDSSNNRPIVVGPLTTNQDLANFHGEKIYNLPLMIQQPFLREKKEPIKVDISVKLIPKPKKKDRKRRESQLDEVATPKKAVNSNISMIVTSNDIHILNETVEGAKNSDIIPKSPANDETKESNNDEIDYNKEVETPNKHSIDQDKNIIEQPTVMLCEEVQKNIDVDMNAVKDTQQIDDEIEPEKAHVDETLA</sequence>
<feature type="region of interest" description="Disordered" evidence="2">
    <location>
        <begin position="574"/>
        <end position="627"/>
    </location>
</feature>
<proteinExistence type="predicted"/>
<evidence type="ECO:0000313" key="4">
    <source>
        <dbReference type="Proteomes" id="UP000837857"/>
    </source>
</evidence>
<name>A0ABN8IPN2_9NEOP</name>
<accession>A0ABN8IPN2</accession>
<dbReference type="InterPro" id="IPR031887">
    <property type="entry name" value="SDCCAG8"/>
</dbReference>
<feature type="coiled-coil region" evidence="1">
    <location>
        <begin position="135"/>
        <end position="177"/>
    </location>
</feature>
<evidence type="ECO:0000313" key="3">
    <source>
        <dbReference type="EMBL" id="CAH2061888.1"/>
    </source>
</evidence>
<feature type="non-terminal residue" evidence="3">
    <location>
        <position position="1"/>
    </location>
</feature>